<keyword evidence="5 7" id="KW-1133">Transmembrane helix</keyword>
<feature type="transmembrane region" description="Helical" evidence="7">
    <location>
        <begin position="393"/>
        <end position="420"/>
    </location>
</feature>
<reference evidence="9 10" key="1">
    <citation type="submission" date="2015-03" db="EMBL/GenBank/DDBJ databases">
        <authorList>
            <person name="Lepp D."/>
            <person name="Hassan Y.I."/>
            <person name="Li X.-Z."/>
            <person name="Zhou T."/>
        </authorList>
    </citation>
    <scope>NUCLEOTIDE SEQUENCE [LARGE SCALE GENOMIC DNA]</scope>
    <source>
        <strain evidence="9 10">E84</strain>
    </source>
</reference>
<dbReference type="Gene3D" id="1.20.1720.10">
    <property type="entry name" value="Multidrug resistance protein D"/>
    <property type="match status" value="1"/>
</dbReference>
<evidence type="ECO:0000256" key="3">
    <source>
        <dbReference type="ARBA" id="ARBA00022475"/>
    </source>
</evidence>
<feature type="transmembrane region" description="Helical" evidence="7">
    <location>
        <begin position="226"/>
        <end position="243"/>
    </location>
</feature>
<dbReference type="InterPro" id="IPR011701">
    <property type="entry name" value="MFS"/>
</dbReference>
<keyword evidence="6 7" id="KW-0472">Membrane</keyword>
<dbReference type="CDD" id="cd17321">
    <property type="entry name" value="MFS_MMR_MDR_like"/>
    <property type="match status" value="1"/>
</dbReference>
<feature type="transmembrane region" description="Helical" evidence="7">
    <location>
        <begin position="49"/>
        <end position="68"/>
    </location>
</feature>
<dbReference type="PANTHER" id="PTHR42718:SF46">
    <property type="entry name" value="BLR6921 PROTEIN"/>
    <property type="match status" value="1"/>
</dbReference>
<dbReference type="SUPFAM" id="SSF103473">
    <property type="entry name" value="MFS general substrate transporter"/>
    <property type="match status" value="1"/>
</dbReference>
<keyword evidence="10" id="KW-1185">Reference proteome</keyword>
<keyword evidence="2" id="KW-0813">Transport</keyword>
<feature type="transmembrane region" description="Helical" evidence="7">
    <location>
        <begin position="432"/>
        <end position="452"/>
    </location>
</feature>
<feature type="transmembrane region" description="Helical" evidence="7">
    <location>
        <begin position="264"/>
        <end position="285"/>
    </location>
</feature>
<dbReference type="GO" id="GO:0005886">
    <property type="term" value="C:plasma membrane"/>
    <property type="evidence" value="ECO:0007669"/>
    <property type="project" value="UniProtKB-SubCell"/>
</dbReference>
<feature type="transmembrane region" description="Helical" evidence="7">
    <location>
        <begin position="162"/>
        <end position="183"/>
    </location>
</feature>
<dbReference type="Gene3D" id="1.20.1250.20">
    <property type="entry name" value="MFS general substrate transporter like domains"/>
    <property type="match status" value="1"/>
</dbReference>
<feature type="transmembrane region" description="Helical" evidence="7">
    <location>
        <begin position="195"/>
        <end position="214"/>
    </location>
</feature>
<accession>A0A0F5QBK1</accession>
<feature type="transmembrane region" description="Helical" evidence="7">
    <location>
        <begin position="133"/>
        <end position="156"/>
    </location>
</feature>
<feature type="transmembrane region" description="Helical" evidence="7">
    <location>
        <begin position="75"/>
        <end position="93"/>
    </location>
</feature>
<feature type="transmembrane region" description="Helical" evidence="7">
    <location>
        <begin position="352"/>
        <end position="372"/>
    </location>
</feature>
<protein>
    <submittedName>
        <fullName evidence="9">Puromycin resistance protein pur8</fullName>
    </submittedName>
</protein>
<evidence type="ECO:0000256" key="1">
    <source>
        <dbReference type="ARBA" id="ARBA00004651"/>
    </source>
</evidence>
<dbReference type="GO" id="GO:0022857">
    <property type="term" value="F:transmembrane transporter activity"/>
    <property type="evidence" value="ECO:0007669"/>
    <property type="project" value="InterPro"/>
</dbReference>
<keyword evidence="4 7" id="KW-0812">Transmembrane</keyword>
<proteinExistence type="predicted"/>
<dbReference type="InterPro" id="IPR036259">
    <property type="entry name" value="MFS_trans_sf"/>
</dbReference>
<dbReference type="OrthoDB" id="9807274at2"/>
<feature type="domain" description="Major facilitator superfamily (MFS) profile" evidence="8">
    <location>
        <begin position="9"/>
        <end position="456"/>
    </location>
</feature>
<dbReference type="EMBL" id="LANJ01000016">
    <property type="protein sequence ID" value="KKC38093.1"/>
    <property type="molecule type" value="Genomic_DNA"/>
</dbReference>
<dbReference type="Proteomes" id="UP000033411">
    <property type="component" value="Unassembled WGS sequence"/>
</dbReference>
<evidence type="ECO:0000256" key="2">
    <source>
        <dbReference type="ARBA" id="ARBA00022448"/>
    </source>
</evidence>
<evidence type="ECO:0000313" key="9">
    <source>
        <dbReference type="EMBL" id="KKC38093.1"/>
    </source>
</evidence>
<feature type="transmembrane region" description="Helical" evidence="7">
    <location>
        <begin position="99"/>
        <end position="121"/>
    </location>
</feature>
<feature type="transmembrane region" description="Helical" evidence="7">
    <location>
        <begin position="297"/>
        <end position="320"/>
    </location>
</feature>
<dbReference type="PATRIC" id="fig|1293439.3.peg.1746"/>
<evidence type="ECO:0000259" key="8">
    <source>
        <dbReference type="PROSITE" id="PS50850"/>
    </source>
</evidence>
<evidence type="ECO:0000313" key="10">
    <source>
        <dbReference type="Proteomes" id="UP000033411"/>
    </source>
</evidence>
<dbReference type="PANTHER" id="PTHR42718">
    <property type="entry name" value="MAJOR FACILITATOR SUPERFAMILY MULTIDRUG TRANSPORTER MFSC"/>
    <property type="match status" value="1"/>
</dbReference>
<dbReference type="PROSITE" id="PS50850">
    <property type="entry name" value="MFS"/>
    <property type="match status" value="1"/>
</dbReference>
<name>A0A0F5QBK1_9HYPH</name>
<sequence>MPGAKEWLILATVALVQLIVVLDGTIVAIALPQAQLDLGLSNATRSWAITIYALTFGSLLLLGGLLVSRLGMKRALMVGLIGFAASSAFGGLVRHGGELIAARGLQGIFAALMAPAALAILTTSFSSGPGRNIAFAVFGTCAGIGAAIGLLMGGVLTEFVSWRWTLLINVPIVAAIVIMGSFTLPKSAPLTGKRIDVPGVVLIVAGLAALVYGLTLAEHGWTAPETLAFLAVGIVLIAAFVVVESRVAHPLLPLRVITDRVRGTAIFVQAIAGAMMIGTMLYLAFHLQLVLGMPPFMAGLATMPQTLATLIVAGFGVRFLDRFGPKPFLVGGLLITGLALLHLSQVSADGSYAAQVLPALIISGIGMGLVFMPLQNVAMRGVEPADAGVAGAVLNAASQVGGSVGLAIFTSLASIAAAGGNDAGDLVASHAAVFWVSCLMMLGTAVVAFCVLPRGIAKQSGPDHTPIAVH</sequence>
<evidence type="ECO:0000256" key="5">
    <source>
        <dbReference type="ARBA" id="ARBA00022989"/>
    </source>
</evidence>
<evidence type="ECO:0000256" key="6">
    <source>
        <dbReference type="ARBA" id="ARBA00023136"/>
    </source>
</evidence>
<evidence type="ECO:0000256" key="4">
    <source>
        <dbReference type="ARBA" id="ARBA00022692"/>
    </source>
</evidence>
<dbReference type="PRINTS" id="PR01036">
    <property type="entry name" value="TCRTETB"/>
</dbReference>
<keyword evidence="3" id="KW-1003">Cell membrane</keyword>
<feature type="transmembrane region" description="Helical" evidence="7">
    <location>
        <begin position="7"/>
        <end position="29"/>
    </location>
</feature>
<dbReference type="Pfam" id="PF07690">
    <property type="entry name" value="MFS_1"/>
    <property type="match status" value="1"/>
</dbReference>
<comment type="subcellular location">
    <subcellularLocation>
        <location evidence="1">Cell membrane</location>
        <topology evidence="1">Multi-pass membrane protein</topology>
    </subcellularLocation>
</comment>
<dbReference type="AlphaFoldDB" id="A0A0F5QBK1"/>
<feature type="transmembrane region" description="Helical" evidence="7">
    <location>
        <begin position="327"/>
        <end position="346"/>
    </location>
</feature>
<evidence type="ECO:0000256" key="7">
    <source>
        <dbReference type="SAM" id="Phobius"/>
    </source>
</evidence>
<dbReference type="InterPro" id="IPR020846">
    <property type="entry name" value="MFS_dom"/>
</dbReference>
<organism evidence="9 10">
    <name type="scientific">Devosia epidermidihirudinis</name>
    <dbReference type="NCBI Taxonomy" id="1293439"/>
    <lineage>
        <taxon>Bacteria</taxon>
        <taxon>Pseudomonadati</taxon>
        <taxon>Pseudomonadota</taxon>
        <taxon>Alphaproteobacteria</taxon>
        <taxon>Hyphomicrobiales</taxon>
        <taxon>Devosiaceae</taxon>
        <taxon>Devosia</taxon>
    </lineage>
</organism>
<comment type="caution">
    <text evidence="9">The sequence shown here is derived from an EMBL/GenBank/DDBJ whole genome shotgun (WGS) entry which is preliminary data.</text>
</comment>
<dbReference type="STRING" id="1293439.WH87_10790"/>
<gene>
    <name evidence="9" type="ORF">WH87_10790</name>
</gene>